<keyword evidence="15" id="KW-1185">Reference proteome</keyword>
<evidence type="ECO:0000256" key="11">
    <source>
        <dbReference type="SAM" id="MobiDB-lite"/>
    </source>
</evidence>
<protein>
    <recommendedName>
        <fullName evidence="9">Chaperone protein DnaJ</fullName>
    </recommendedName>
</protein>
<gene>
    <name evidence="9 14" type="primary">dnaJ</name>
    <name evidence="14" type="ORF">GCM10025790_23730</name>
</gene>
<keyword evidence="5 9" id="KW-0863">Zinc-finger</keyword>
<keyword evidence="6 9" id="KW-0862">Zinc</keyword>
<dbReference type="CDD" id="cd10719">
    <property type="entry name" value="DnaJ_zf"/>
    <property type="match status" value="1"/>
</dbReference>
<dbReference type="InterPro" id="IPR036410">
    <property type="entry name" value="HSP_DnaJ_Cys-rich_dom_sf"/>
</dbReference>
<dbReference type="Gene3D" id="1.10.287.110">
    <property type="entry name" value="DnaJ domain"/>
    <property type="match status" value="1"/>
</dbReference>
<comment type="caution">
    <text evidence="14">The sequence shown here is derived from an EMBL/GenBank/DDBJ whole genome shotgun (WGS) entry which is preliminary data.</text>
</comment>
<feature type="binding site" evidence="9">
    <location>
        <position position="144"/>
    </location>
    <ligand>
        <name>Zn(2+)</name>
        <dbReference type="ChEBI" id="CHEBI:29105"/>
        <label>1</label>
    </ligand>
</feature>
<feature type="domain" description="CR-type" evidence="13">
    <location>
        <begin position="128"/>
        <end position="210"/>
    </location>
</feature>
<evidence type="ECO:0000259" key="12">
    <source>
        <dbReference type="PROSITE" id="PS50076"/>
    </source>
</evidence>
<keyword evidence="1 9" id="KW-0963">Cytoplasm</keyword>
<evidence type="ECO:0000256" key="9">
    <source>
        <dbReference type="HAMAP-Rule" id="MF_01152"/>
    </source>
</evidence>
<evidence type="ECO:0000256" key="1">
    <source>
        <dbReference type="ARBA" id="ARBA00022490"/>
    </source>
</evidence>
<feature type="binding site" evidence="9">
    <location>
        <position position="161"/>
    </location>
    <ligand>
        <name>Zn(2+)</name>
        <dbReference type="ChEBI" id="CHEBI:29105"/>
        <label>2</label>
    </ligand>
</feature>
<dbReference type="Pfam" id="PF01556">
    <property type="entry name" value="DnaJ_C"/>
    <property type="match status" value="1"/>
</dbReference>
<evidence type="ECO:0000313" key="14">
    <source>
        <dbReference type="EMBL" id="GAA4925490.1"/>
    </source>
</evidence>
<evidence type="ECO:0000256" key="5">
    <source>
        <dbReference type="ARBA" id="ARBA00022771"/>
    </source>
</evidence>
<comment type="subunit">
    <text evidence="9">Homodimer.</text>
</comment>
<feature type="binding site" evidence="9">
    <location>
        <position position="184"/>
    </location>
    <ligand>
        <name>Zn(2+)</name>
        <dbReference type="ChEBI" id="CHEBI:29105"/>
        <label>2</label>
    </ligand>
</feature>
<comment type="subcellular location">
    <subcellularLocation>
        <location evidence="9">Cytoplasm</location>
    </subcellularLocation>
</comment>
<dbReference type="PROSITE" id="PS50076">
    <property type="entry name" value="DNAJ_2"/>
    <property type="match status" value="1"/>
</dbReference>
<keyword evidence="8 9" id="KW-0143">Chaperone</keyword>
<dbReference type="InterPro" id="IPR036869">
    <property type="entry name" value="J_dom_sf"/>
</dbReference>
<evidence type="ECO:0000256" key="7">
    <source>
        <dbReference type="ARBA" id="ARBA00023016"/>
    </source>
</evidence>
<dbReference type="SUPFAM" id="SSF57938">
    <property type="entry name" value="DnaJ/Hsp40 cysteine-rich domain"/>
    <property type="match status" value="1"/>
</dbReference>
<comment type="caution">
    <text evidence="9">Lacks conserved residue(s) required for the propagation of feature annotation.</text>
</comment>
<feature type="binding site" evidence="9">
    <location>
        <position position="158"/>
    </location>
    <ligand>
        <name>Zn(2+)</name>
        <dbReference type="ChEBI" id="CHEBI:29105"/>
        <label>2</label>
    </ligand>
</feature>
<dbReference type="InterPro" id="IPR012724">
    <property type="entry name" value="DnaJ"/>
</dbReference>
<dbReference type="PROSITE" id="PS00636">
    <property type="entry name" value="DNAJ_1"/>
    <property type="match status" value="1"/>
</dbReference>
<dbReference type="SMART" id="SM00271">
    <property type="entry name" value="DnaJ"/>
    <property type="match status" value="1"/>
</dbReference>
<evidence type="ECO:0000259" key="13">
    <source>
        <dbReference type="PROSITE" id="PS51188"/>
    </source>
</evidence>
<evidence type="ECO:0000256" key="2">
    <source>
        <dbReference type="ARBA" id="ARBA00022705"/>
    </source>
</evidence>
<dbReference type="NCBIfam" id="NF008035">
    <property type="entry name" value="PRK10767.1"/>
    <property type="match status" value="1"/>
</dbReference>
<feature type="region of interest" description="Disordered" evidence="11">
    <location>
        <begin position="58"/>
        <end position="80"/>
    </location>
</feature>
<dbReference type="PANTHER" id="PTHR43096">
    <property type="entry name" value="DNAJ HOMOLOG 1, MITOCHONDRIAL-RELATED"/>
    <property type="match status" value="1"/>
</dbReference>
<feature type="binding site" evidence="9">
    <location>
        <position position="141"/>
    </location>
    <ligand>
        <name>Zn(2+)</name>
        <dbReference type="ChEBI" id="CHEBI:29105"/>
        <label>1</label>
    </ligand>
</feature>
<evidence type="ECO:0000256" key="10">
    <source>
        <dbReference type="PROSITE-ProRule" id="PRU00546"/>
    </source>
</evidence>
<dbReference type="InterPro" id="IPR001305">
    <property type="entry name" value="HSP_DnaJ_Cys-rich_dom"/>
</dbReference>
<comment type="cofactor">
    <cofactor evidence="9">
        <name>Zn(2+)</name>
        <dbReference type="ChEBI" id="CHEBI:29105"/>
    </cofactor>
    <text evidence="9">Binds 2 Zn(2+) ions per monomer.</text>
</comment>
<dbReference type="EMBL" id="BAABLW010000007">
    <property type="protein sequence ID" value="GAA4925490.1"/>
    <property type="molecule type" value="Genomic_DNA"/>
</dbReference>
<sequence>MSSDYYSVLGVERSASTDEIKKAYRKKARKLHPDVNPSDDAAEQFKMLGRAYEVLSDPEKRRNYDTTGDENGRPAGFGGAGGGGFGGFSDIFETFFGGGSAGGPASRTRRGQDSLIRVRIDLQDAVFGTTKEIEVETAVTCSVCNGSCMRPGTTPTTCPDCHGQGQIQRPMRSILGTVIQTQTCSRCAGFGNIIEDPCQECDGQGRVRERKTLKVKIPAGVDKGNRIHLAGEGEAGLAGGPAGDLFIEVDIRQHPVFTRRGNDLHATVTIPMTSAALGTTVTLETFDGTEEIEVRPGTQSGEVITLRGKGVAHLRGMGRGDLKVHLKVETPTKLSDKQRELLRMLAEERGEKPGESSTEHRGVFSKLREAWREL</sequence>
<proteinExistence type="inferred from homology"/>
<comment type="function">
    <text evidence="9">Participates actively in the response to hyperosmotic and heat shock by preventing the aggregation of stress-denatured proteins and by disaggregating proteins, also in an autonomous, DnaK-independent fashion. Unfolded proteins bind initially to DnaJ; upon interaction with the DnaJ-bound protein, DnaK hydrolyzes its bound ATP, resulting in the formation of a stable complex. GrpE releases ADP from DnaK; ATP binding to DnaK triggers the release of the substrate protein, thus completing the reaction cycle. Several rounds of ATP-dependent interactions between DnaJ, DnaK and GrpE are required for fully efficient folding. Also involved, together with DnaK and GrpE, in the DNA replication of plasmids through activation of initiation proteins.</text>
</comment>
<name>A0ABP9G4U5_9MICC</name>
<dbReference type="PANTHER" id="PTHR43096:SF48">
    <property type="entry name" value="CHAPERONE PROTEIN DNAJ"/>
    <property type="match status" value="1"/>
</dbReference>
<dbReference type="InterPro" id="IPR001623">
    <property type="entry name" value="DnaJ_domain"/>
</dbReference>
<dbReference type="Pfam" id="PF00684">
    <property type="entry name" value="DnaJ_CXXCXGXG"/>
    <property type="match status" value="1"/>
</dbReference>
<dbReference type="NCBIfam" id="NF010871">
    <property type="entry name" value="PRK14278.1"/>
    <property type="match status" value="1"/>
</dbReference>
<dbReference type="InterPro" id="IPR002939">
    <property type="entry name" value="DnaJ_C"/>
</dbReference>
<dbReference type="NCBIfam" id="TIGR02349">
    <property type="entry name" value="DnaJ_bact"/>
    <property type="match status" value="1"/>
</dbReference>
<dbReference type="Pfam" id="PF00226">
    <property type="entry name" value="DnaJ"/>
    <property type="match status" value="1"/>
</dbReference>
<evidence type="ECO:0000256" key="6">
    <source>
        <dbReference type="ARBA" id="ARBA00022833"/>
    </source>
</evidence>
<dbReference type="HAMAP" id="MF_01152">
    <property type="entry name" value="DnaJ"/>
    <property type="match status" value="1"/>
</dbReference>
<reference evidence="15" key="1">
    <citation type="journal article" date="2019" name="Int. J. Syst. Evol. Microbiol.">
        <title>The Global Catalogue of Microorganisms (GCM) 10K type strain sequencing project: providing services to taxonomists for standard genome sequencing and annotation.</title>
        <authorList>
            <consortium name="The Broad Institute Genomics Platform"/>
            <consortium name="The Broad Institute Genome Sequencing Center for Infectious Disease"/>
            <person name="Wu L."/>
            <person name="Ma J."/>
        </authorList>
    </citation>
    <scope>NUCLEOTIDE SEQUENCE [LARGE SCALE GENOMIC DNA]</scope>
    <source>
        <strain evidence="15">JCM 19129</strain>
    </source>
</reference>
<evidence type="ECO:0000256" key="3">
    <source>
        <dbReference type="ARBA" id="ARBA00022723"/>
    </source>
</evidence>
<dbReference type="InterPro" id="IPR008971">
    <property type="entry name" value="HSP40/DnaJ_pept-bd"/>
</dbReference>
<feature type="binding site" evidence="9">
    <location>
        <position position="198"/>
    </location>
    <ligand>
        <name>Zn(2+)</name>
        <dbReference type="ChEBI" id="CHEBI:29105"/>
        <label>1</label>
    </ligand>
</feature>
<dbReference type="CDD" id="cd10747">
    <property type="entry name" value="DnaJ_C"/>
    <property type="match status" value="1"/>
</dbReference>
<evidence type="ECO:0000313" key="15">
    <source>
        <dbReference type="Proteomes" id="UP001500368"/>
    </source>
</evidence>
<dbReference type="Gene3D" id="2.60.260.20">
    <property type="entry name" value="Urease metallochaperone UreE, N-terminal domain"/>
    <property type="match status" value="2"/>
</dbReference>
<comment type="domain">
    <text evidence="9">The J domain is necessary and sufficient to stimulate DnaK ATPase activity. Zinc center 1 plays an important role in the autonomous, DnaK-independent chaperone activity of DnaJ. Zinc center 2 is essential for interaction with DnaK and for DnaJ activity.</text>
</comment>
<organism evidence="14 15">
    <name type="scientific">Nesterenkonia rhizosphaerae</name>
    <dbReference type="NCBI Taxonomy" id="1348272"/>
    <lineage>
        <taxon>Bacteria</taxon>
        <taxon>Bacillati</taxon>
        <taxon>Actinomycetota</taxon>
        <taxon>Actinomycetes</taxon>
        <taxon>Micrococcales</taxon>
        <taxon>Micrococcaceae</taxon>
        <taxon>Nesterenkonia</taxon>
    </lineage>
</organism>
<feature type="binding site" evidence="9">
    <location>
        <position position="201"/>
    </location>
    <ligand>
        <name>Zn(2+)</name>
        <dbReference type="ChEBI" id="CHEBI:29105"/>
        <label>1</label>
    </ligand>
</feature>
<dbReference type="Gene3D" id="2.10.230.10">
    <property type="entry name" value="Heat shock protein DnaJ, cysteine-rich domain"/>
    <property type="match status" value="1"/>
</dbReference>
<dbReference type="PROSITE" id="PS51188">
    <property type="entry name" value="ZF_CR"/>
    <property type="match status" value="1"/>
</dbReference>
<keyword evidence="3 9" id="KW-0479">Metal-binding</keyword>
<feature type="binding site" evidence="9">
    <location>
        <position position="187"/>
    </location>
    <ligand>
        <name>Zn(2+)</name>
        <dbReference type="ChEBI" id="CHEBI:29105"/>
        <label>2</label>
    </ligand>
</feature>
<dbReference type="SUPFAM" id="SSF49493">
    <property type="entry name" value="HSP40/DnaJ peptide-binding domain"/>
    <property type="match status" value="2"/>
</dbReference>
<dbReference type="RefSeq" id="WP_345478217.1">
    <property type="nucleotide sequence ID" value="NZ_BAABLW010000007.1"/>
</dbReference>
<dbReference type="PRINTS" id="PR00625">
    <property type="entry name" value="JDOMAIN"/>
</dbReference>
<evidence type="ECO:0000256" key="4">
    <source>
        <dbReference type="ARBA" id="ARBA00022737"/>
    </source>
</evidence>
<dbReference type="SUPFAM" id="SSF46565">
    <property type="entry name" value="Chaperone J-domain"/>
    <property type="match status" value="1"/>
</dbReference>
<dbReference type="Proteomes" id="UP001500368">
    <property type="component" value="Unassembled WGS sequence"/>
</dbReference>
<accession>A0ABP9G4U5</accession>
<keyword evidence="7 9" id="KW-0346">Stress response</keyword>
<evidence type="ECO:0000256" key="8">
    <source>
        <dbReference type="ARBA" id="ARBA00023186"/>
    </source>
</evidence>
<dbReference type="InterPro" id="IPR018253">
    <property type="entry name" value="DnaJ_domain_CS"/>
</dbReference>
<feature type="zinc finger region" description="CR-type" evidence="10">
    <location>
        <begin position="128"/>
        <end position="210"/>
    </location>
</feature>
<keyword evidence="4 9" id="KW-0677">Repeat</keyword>
<dbReference type="CDD" id="cd06257">
    <property type="entry name" value="DnaJ"/>
    <property type="match status" value="1"/>
</dbReference>
<comment type="similarity">
    <text evidence="9">Belongs to the DnaJ family.</text>
</comment>
<keyword evidence="2 9" id="KW-0235">DNA replication</keyword>
<feature type="domain" description="J" evidence="12">
    <location>
        <begin position="4"/>
        <end position="68"/>
    </location>
</feature>